<accession>A0ABP7NUQ6</accession>
<reference evidence="3" key="1">
    <citation type="journal article" date="2019" name="Int. J. Syst. Evol. Microbiol.">
        <title>The Global Catalogue of Microorganisms (GCM) 10K type strain sequencing project: providing services to taxonomists for standard genome sequencing and annotation.</title>
        <authorList>
            <consortium name="The Broad Institute Genomics Platform"/>
            <consortium name="The Broad Institute Genome Sequencing Center for Infectious Disease"/>
            <person name="Wu L."/>
            <person name="Ma J."/>
        </authorList>
    </citation>
    <scope>NUCLEOTIDE SEQUENCE [LARGE SCALE GENOMIC DNA]</scope>
    <source>
        <strain evidence="3">JCM 17338</strain>
    </source>
</reference>
<name>A0ABP7NUQ6_9SPHI</name>
<keyword evidence="1" id="KW-1133">Transmembrane helix</keyword>
<feature type="transmembrane region" description="Helical" evidence="1">
    <location>
        <begin position="59"/>
        <end position="76"/>
    </location>
</feature>
<proteinExistence type="predicted"/>
<protein>
    <submittedName>
        <fullName evidence="2">Membrane protein</fullName>
    </submittedName>
</protein>
<feature type="transmembrane region" description="Helical" evidence="1">
    <location>
        <begin position="82"/>
        <end position="103"/>
    </location>
</feature>
<gene>
    <name evidence="2" type="ORF">GCM10022246_05440</name>
</gene>
<evidence type="ECO:0000256" key="1">
    <source>
        <dbReference type="SAM" id="Phobius"/>
    </source>
</evidence>
<organism evidence="2 3">
    <name type="scientific">Pedobacter ginsengiterrae</name>
    <dbReference type="NCBI Taxonomy" id="871696"/>
    <lineage>
        <taxon>Bacteria</taxon>
        <taxon>Pseudomonadati</taxon>
        <taxon>Bacteroidota</taxon>
        <taxon>Sphingobacteriia</taxon>
        <taxon>Sphingobacteriales</taxon>
        <taxon>Sphingobacteriaceae</taxon>
        <taxon>Pedobacter</taxon>
    </lineage>
</organism>
<dbReference type="EMBL" id="BAABAK010000003">
    <property type="protein sequence ID" value="GAA3954392.1"/>
    <property type="molecule type" value="Genomic_DNA"/>
</dbReference>
<keyword evidence="3" id="KW-1185">Reference proteome</keyword>
<evidence type="ECO:0000313" key="2">
    <source>
        <dbReference type="EMBL" id="GAA3954392.1"/>
    </source>
</evidence>
<keyword evidence="1" id="KW-0472">Membrane</keyword>
<sequence length="124" mass="13836">METNNPFQQAPLTAEDGKTASIVSYLTIIGWLISYFALHKDKKTSLGSFHLRQSLLINLIYIGLNIIQRVVLIATASTTLYYLFSIIYLVLFILWLIGLIGAIQAQKKPIPLIGEQAQTLFPGI</sequence>
<feature type="transmembrane region" description="Helical" evidence="1">
    <location>
        <begin position="20"/>
        <end position="38"/>
    </location>
</feature>
<keyword evidence="1" id="KW-0812">Transmembrane</keyword>
<comment type="caution">
    <text evidence="2">The sequence shown here is derived from an EMBL/GenBank/DDBJ whole genome shotgun (WGS) entry which is preliminary data.</text>
</comment>
<evidence type="ECO:0000313" key="3">
    <source>
        <dbReference type="Proteomes" id="UP001501081"/>
    </source>
</evidence>
<dbReference type="Proteomes" id="UP001501081">
    <property type="component" value="Unassembled WGS sequence"/>
</dbReference>
<dbReference type="RefSeq" id="WP_316759272.1">
    <property type="nucleotide sequence ID" value="NZ_BAABAK010000003.1"/>
</dbReference>